<keyword evidence="3" id="KW-1185">Reference proteome</keyword>
<reference evidence="3" key="1">
    <citation type="journal article" date="2011" name="Genome Res.">
        <title>Phylogeny-wide analysis of social amoeba genomes highlights ancient origins for complex intercellular communication.</title>
        <authorList>
            <person name="Heidel A.J."/>
            <person name="Lawal H.M."/>
            <person name="Felder M."/>
            <person name="Schilde C."/>
            <person name="Helps N.R."/>
            <person name="Tunggal B."/>
            <person name="Rivero F."/>
            <person name="John U."/>
            <person name="Schleicher M."/>
            <person name="Eichinger L."/>
            <person name="Platzer M."/>
            <person name="Noegel A.A."/>
            <person name="Schaap P."/>
            <person name="Gloeckner G."/>
        </authorList>
    </citation>
    <scope>NUCLEOTIDE SEQUENCE [LARGE SCALE GENOMIC DNA]</scope>
    <source>
        <strain evidence="3">SH3</strain>
    </source>
</reference>
<proteinExistence type="predicted"/>
<dbReference type="RefSeq" id="XP_004360184.1">
    <property type="nucleotide sequence ID" value="XM_004360127.1"/>
</dbReference>
<dbReference type="Proteomes" id="UP000007797">
    <property type="component" value="Unassembled WGS sequence"/>
</dbReference>
<evidence type="ECO:0000313" key="3">
    <source>
        <dbReference type="Proteomes" id="UP000007797"/>
    </source>
</evidence>
<dbReference type="OrthoDB" id="10614388at2759"/>
<evidence type="ECO:0000313" key="2">
    <source>
        <dbReference type="EMBL" id="EGG22333.1"/>
    </source>
</evidence>
<dbReference type="GeneID" id="14874341"/>
<gene>
    <name evidence="2" type="ORF">DFA_04451</name>
</gene>
<evidence type="ECO:0000256" key="1">
    <source>
        <dbReference type="SAM" id="MobiDB-lite"/>
    </source>
</evidence>
<organism evidence="2 3">
    <name type="scientific">Cavenderia fasciculata</name>
    <name type="common">Slime mold</name>
    <name type="synonym">Dictyostelium fasciculatum</name>
    <dbReference type="NCBI Taxonomy" id="261658"/>
    <lineage>
        <taxon>Eukaryota</taxon>
        <taxon>Amoebozoa</taxon>
        <taxon>Evosea</taxon>
        <taxon>Eumycetozoa</taxon>
        <taxon>Dictyostelia</taxon>
        <taxon>Acytosteliales</taxon>
        <taxon>Cavenderiaceae</taxon>
        <taxon>Cavenderia</taxon>
    </lineage>
</organism>
<protein>
    <submittedName>
        <fullName evidence="2">Uncharacterized protein</fullName>
    </submittedName>
</protein>
<feature type="compositionally biased region" description="Polar residues" evidence="1">
    <location>
        <begin position="111"/>
        <end position="122"/>
    </location>
</feature>
<feature type="compositionally biased region" description="Polar residues" evidence="1">
    <location>
        <begin position="74"/>
        <end position="88"/>
    </location>
</feature>
<feature type="region of interest" description="Disordered" evidence="1">
    <location>
        <begin position="1"/>
        <end position="122"/>
    </location>
</feature>
<sequence>MRGKHKTWKSRDEINIDWSRSSRSSSSSTDSNNNNKSSKSLNNIYQNNSPIPIHHQQGGGSNHYNNNNHNNNSIPQYSKDTFKSRQSTSCGNLSSFGGGGKSSGPRRVQTFGRSNSSPSTTYDFNTVSRDYFPKDTISSTTGNQLRKGSLGRLEHALKHNDDDDDDDDSIHTFGMGSVLVGCFDTYDQKRHLN</sequence>
<dbReference type="KEGG" id="dfa:DFA_04451"/>
<dbReference type="EMBL" id="GL883009">
    <property type="protein sequence ID" value="EGG22333.1"/>
    <property type="molecule type" value="Genomic_DNA"/>
</dbReference>
<feature type="compositionally biased region" description="Low complexity" evidence="1">
    <location>
        <begin position="62"/>
        <end position="73"/>
    </location>
</feature>
<accession>F4PPM0</accession>
<name>F4PPM0_CACFS</name>
<feature type="compositionally biased region" description="Low complexity" evidence="1">
    <location>
        <begin position="19"/>
        <end position="43"/>
    </location>
</feature>
<dbReference type="AlphaFoldDB" id="F4PPM0"/>